<evidence type="ECO:0000256" key="2">
    <source>
        <dbReference type="RuleBase" id="RU000363"/>
    </source>
</evidence>
<comment type="similarity">
    <text evidence="1 2">Belongs to the short-chain dehydrogenases/reductases (SDR) family.</text>
</comment>
<dbReference type="AlphaFoldDB" id="A0AAW3ZRT4"/>
<dbReference type="Pfam" id="PF00106">
    <property type="entry name" value="adh_short"/>
    <property type="match status" value="1"/>
</dbReference>
<dbReference type="GO" id="GO:0030497">
    <property type="term" value="P:fatty acid elongation"/>
    <property type="evidence" value="ECO:0007669"/>
    <property type="project" value="TreeGrafter"/>
</dbReference>
<keyword evidence="4" id="KW-1185">Reference proteome</keyword>
<dbReference type="PANTHER" id="PTHR42760:SF135">
    <property type="entry name" value="BLL7886 PROTEIN"/>
    <property type="match status" value="1"/>
</dbReference>
<dbReference type="EMBL" id="JACYTR010000102">
    <property type="protein sequence ID" value="MBD8528245.1"/>
    <property type="molecule type" value="Genomic_DNA"/>
</dbReference>
<protein>
    <submittedName>
        <fullName evidence="3">SDR family NAD(P)-dependent oxidoreductase</fullName>
    </submittedName>
</protein>
<dbReference type="Proteomes" id="UP000613768">
    <property type="component" value="Unassembled WGS sequence"/>
</dbReference>
<proteinExistence type="inferred from homology"/>
<dbReference type="InterPro" id="IPR020904">
    <property type="entry name" value="Sc_DH/Rdtase_CS"/>
</dbReference>
<reference evidence="3 4" key="1">
    <citation type="submission" date="2020-09" db="EMBL/GenBank/DDBJ databases">
        <title>Pseudoxanthomonas sp. CAU 1598 isolated from sand of Yaerae Beach.</title>
        <authorList>
            <person name="Kim W."/>
        </authorList>
    </citation>
    <scope>NUCLEOTIDE SEQUENCE [LARGE SCALE GENOMIC DNA]</scope>
    <source>
        <strain evidence="3 4">CAU 1598</strain>
    </source>
</reference>
<comment type="caution">
    <text evidence="3">The sequence shown here is derived from an EMBL/GenBank/DDBJ whole genome shotgun (WGS) entry which is preliminary data.</text>
</comment>
<dbReference type="PANTHER" id="PTHR42760">
    <property type="entry name" value="SHORT-CHAIN DEHYDROGENASES/REDUCTASES FAMILY MEMBER"/>
    <property type="match status" value="1"/>
</dbReference>
<dbReference type="SUPFAM" id="SSF51735">
    <property type="entry name" value="NAD(P)-binding Rossmann-fold domains"/>
    <property type="match status" value="1"/>
</dbReference>
<dbReference type="InterPro" id="IPR036291">
    <property type="entry name" value="NAD(P)-bd_dom_sf"/>
</dbReference>
<evidence type="ECO:0000256" key="1">
    <source>
        <dbReference type="ARBA" id="ARBA00006484"/>
    </source>
</evidence>
<dbReference type="Gene3D" id="3.40.50.720">
    <property type="entry name" value="NAD(P)-binding Rossmann-like Domain"/>
    <property type="match status" value="1"/>
</dbReference>
<dbReference type="PROSITE" id="PS00061">
    <property type="entry name" value="ADH_SHORT"/>
    <property type="match status" value="1"/>
</dbReference>
<organism evidence="3 4">
    <name type="scientific">Pseudomarimonas arenosa</name>
    <dbReference type="NCBI Taxonomy" id="2774145"/>
    <lineage>
        <taxon>Bacteria</taxon>
        <taxon>Pseudomonadati</taxon>
        <taxon>Pseudomonadota</taxon>
        <taxon>Gammaproteobacteria</taxon>
        <taxon>Lysobacterales</taxon>
        <taxon>Lysobacteraceae</taxon>
        <taxon>Pseudomarimonas</taxon>
    </lineage>
</organism>
<dbReference type="PRINTS" id="PR00081">
    <property type="entry name" value="GDHRDH"/>
</dbReference>
<dbReference type="PRINTS" id="PR00080">
    <property type="entry name" value="SDRFAMILY"/>
</dbReference>
<dbReference type="InterPro" id="IPR002347">
    <property type="entry name" value="SDR_fam"/>
</dbReference>
<evidence type="ECO:0000313" key="4">
    <source>
        <dbReference type="Proteomes" id="UP000613768"/>
    </source>
</evidence>
<accession>A0AAW3ZRT4</accession>
<name>A0AAW3ZRT4_9GAMM</name>
<dbReference type="GO" id="GO:0016616">
    <property type="term" value="F:oxidoreductase activity, acting on the CH-OH group of donors, NAD or NADP as acceptor"/>
    <property type="evidence" value="ECO:0007669"/>
    <property type="project" value="TreeGrafter"/>
</dbReference>
<gene>
    <name evidence="3" type="ORF">IFO71_21055</name>
</gene>
<evidence type="ECO:0000313" key="3">
    <source>
        <dbReference type="EMBL" id="MBD8528245.1"/>
    </source>
</evidence>
<sequence length="230" mass="23822">MQLKDQVIVVTGAFGALGRAVCAQCLTEGARVVALDRAETNAAAAHAYRLDIGGVDLTDAAQTGAAIERAIARFAQIDGLVNVAGGFTWQTVADGSAADWQSMYALNVATAVVTTQAALPHLLQRQTARIVNIGANAALKGSAGMGPYTASKAAVLRLTESLADELKDKGVNVNAVLPSIIDTVQNRADMPKAEHDRWVTPEALAEVIVFLLGPGARAITGALIPVTGRV</sequence>